<dbReference type="PANTHER" id="PTHR42718">
    <property type="entry name" value="MAJOR FACILITATOR SUPERFAMILY MULTIDRUG TRANSPORTER MFSC"/>
    <property type="match status" value="1"/>
</dbReference>
<comment type="subcellular location">
    <subcellularLocation>
        <location evidence="1">Cell membrane</location>
        <topology evidence="1">Multi-pass membrane protein</topology>
    </subcellularLocation>
</comment>
<evidence type="ECO:0000256" key="1">
    <source>
        <dbReference type="ARBA" id="ARBA00004651"/>
    </source>
</evidence>
<dbReference type="PATRIC" id="fig|398512.5.peg.4884"/>
<feature type="transmembrane region" description="Helical" evidence="6">
    <location>
        <begin position="137"/>
        <end position="160"/>
    </location>
</feature>
<dbReference type="EMBL" id="LGTC01000001">
    <property type="protein sequence ID" value="KNY29387.1"/>
    <property type="molecule type" value="Genomic_DNA"/>
</dbReference>
<dbReference type="InterPro" id="IPR020846">
    <property type="entry name" value="MFS_dom"/>
</dbReference>
<feature type="transmembrane region" description="Helical" evidence="6">
    <location>
        <begin position="103"/>
        <end position="125"/>
    </location>
</feature>
<dbReference type="PANTHER" id="PTHR42718:SF35">
    <property type="entry name" value="BLL0718 PROTEIN"/>
    <property type="match status" value="1"/>
</dbReference>
<dbReference type="SUPFAM" id="SSF103473">
    <property type="entry name" value="MFS general substrate transporter"/>
    <property type="match status" value="1"/>
</dbReference>
<dbReference type="InterPro" id="IPR011701">
    <property type="entry name" value="MFS"/>
</dbReference>
<keyword evidence="2" id="KW-0813">Transport</keyword>
<dbReference type="Proteomes" id="UP000036923">
    <property type="component" value="Unassembled WGS sequence"/>
</dbReference>
<reference evidence="9" key="1">
    <citation type="submission" date="2015-07" db="EMBL/GenBank/DDBJ databases">
        <title>Near-Complete Genome Sequence of the Cellulolytic Bacterium Bacteroides (Pseudobacteroides) cellulosolvens ATCC 35603.</title>
        <authorList>
            <person name="Dassa B."/>
            <person name="Utturkar S.M."/>
            <person name="Klingeman D.M."/>
            <person name="Hurt R.A."/>
            <person name="Keller M."/>
            <person name="Xu J."/>
            <person name="Reddy Y.H.K."/>
            <person name="Borovok I."/>
            <person name="Grinberg I.R."/>
            <person name="Lamed R."/>
            <person name="Zhivin O."/>
            <person name="Bayer E.A."/>
            <person name="Brown S.D."/>
        </authorList>
    </citation>
    <scope>NUCLEOTIDE SEQUENCE [LARGE SCALE GENOMIC DNA]</scope>
    <source>
        <strain evidence="9">DSM 2933</strain>
    </source>
</reference>
<feature type="transmembrane region" description="Helical" evidence="6">
    <location>
        <begin position="47"/>
        <end position="65"/>
    </location>
</feature>
<keyword evidence="9" id="KW-1185">Reference proteome</keyword>
<evidence type="ECO:0000259" key="7">
    <source>
        <dbReference type="PROSITE" id="PS50850"/>
    </source>
</evidence>
<organism evidence="8 9">
    <name type="scientific">Pseudobacteroides cellulosolvens ATCC 35603 = DSM 2933</name>
    <dbReference type="NCBI Taxonomy" id="398512"/>
    <lineage>
        <taxon>Bacteria</taxon>
        <taxon>Bacillati</taxon>
        <taxon>Bacillota</taxon>
        <taxon>Clostridia</taxon>
        <taxon>Eubacteriales</taxon>
        <taxon>Oscillospiraceae</taxon>
        <taxon>Pseudobacteroides</taxon>
    </lineage>
</organism>
<dbReference type="Gene3D" id="1.20.1250.20">
    <property type="entry name" value="MFS general substrate transporter like domains"/>
    <property type="match status" value="2"/>
</dbReference>
<dbReference type="RefSeq" id="WP_036935647.1">
    <property type="nucleotide sequence ID" value="NZ_JQKC01000001.1"/>
</dbReference>
<evidence type="ECO:0000256" key="2">
    <source>
        <dbReference type="ARBA" id="ARBA00022448"/>
    </source>
</evidence>
<evidence type="ECO:0000256" key="4">
    <source>
        <dbReference type="ARBA" id="ARBA00022989"/>
    </source>
</evidence>
<dbReference type="GO" id="GO:0005886">
    <property type="term" value="C:plasma membrane"/>
    <property type="evidence" value="ECO:0007669"/>
    <property type="project" value="UniProtKB-SubCell"/>
</dbReference>
<accession>A0A0L6JVD1</accession>
<dbReference type="STRING" id="398512.Bccel_4661"/>
<feature type="transmembrane region" description="Helical" evidence="6">
    <location>
        <begin position="77"/>
        <end position="97"/>
    </location>
</feature>
<dbReference type="AlphaFoldDB" id="A0A0L6JVD1"/>
<dbReference type="CDD" id="cd17321">
    <property type="entry name" value="MFS_MMR_MDR_like"/>
    <property type="match status" value="1"/>
</dbReference>
<dbReference type="PROSITE" id="PS50850">
    <property type="entry name" value="MFS"/>
    <property type="match status" value="1"/>
</dbReference>
<feature type="transmembrane region" description="Helical" evidence="6">
    <location>
        <begin position="12"/>
        <end position="35"/>
    </location>
</feature>
<dbReference type="OrthoDB" id="102502at2"/>
<evidence type="ECO:0000256" key="6">
    <source>
        <dbReference type="SAM" id="Phobius"/>
    </source>
</evidence>
<feature type="transmembrane region" description="Helical" evidence="6">
    <location>
        <begin position="172"/>
        <end position="193"/>
    </location>
</feature>
<feature type="domain" description="Major facilitator superfamily (MFS) profile" evidence="7">
    <location>
        <begin position="12"/>
        <end position="454"/>
    </location>
</feature>
<protein>
    <submittedName>
        <fullName evidence="8">Major facilitator superfamily MFS_1</fullName>
    </submittedName>
</protein>
<dbReference type="Pfam" id="PF07690">
    <property type="entry name" value="MFS_1"/>
    <property type="match status" value="1"/>
</dbReference>
<feature type="transmembrane region" description="Helical" evidence="6">
    <location>
        <begin position="276"/>
        <end position="298"/>
    </location>
</feature>
<feature type="transmembrane region" description="Helical" evidence="6">
    <location>
        <begin position="205"/>
        <end position="222"/>
    </location>
</feature>
<dbReference type="eggNOG" id="COG2814">
    <property type="taxonomic scope" value="Bacteria"/>
</dbReference>
<dbReference type="GO" id="GO:0022857">
    <property type="term" value="F:transmembrane transporter activity"/>
    <property type="evidence" value="ECO:0007669"/>
    <property type="project" value="InterPro"/>
</dbReference>
<proteinExistence type="predicted"/>
<keyword evidence="5 6" id="KW-0472">Membrane</keyword>
<evidence type="ECO:0000256" key="3">
    <source>
        <dbReference type="ARBA" id="ARBA00022692"/>
    </source>
</evidence>
<dbReference type="InterPro" id="IPR005829">
    <property type="entry name" value="Sugar_transporter_CS"/>
</dbReference>
<keyword evidence="4 6" id="KW-1133">Transmembrane helix</keyword>
<name>A0A0L6JVD1_9FIRM</name>
<dbReference type="InterPro" id="IPR036259">
    <property type="entry name" value="MFS_trans_sf"/>
</dbReference>
<gene>
    <name evidence="8" type="ORF">Bccel_4661</name>
</gene>
<keyword evidence="3 6" id="KW-0812">Transmembrane</keyword>
<feature type="transmembrane region" description="Helical" evidence="6">
    <location>
        <begin position="368"/>
        <end position="392"/>
    </location>
</feature>
<evidence type="ECO:0000313" key="8">
    <source>
        <dbReference type="EMBL" id="KNY29387.1"/>
    </source>
</evidence>
<feature type="transmembrane region" description="Helical" evidence="6">
    <location>
        <begin position="653"/>
        <end position="671"/>
    </location>
</feature>
<feature type="transmembrane region" description="Helical" evidence="6">
    <location>
        <begin position="237"/>
        <end position="256"/>
    </location>
</feature>
<feature type="transmembrane region" description="Helical" evidence="6">
    <location>
        <begin position="404"/>
        <end position="427"/>
    </location>
</feature>
<evidence type="ECO:0000313" key="9">
    <source>
        <dbReference type="Proteomes" id="UP000036923"/>
    </source>
</evidence>
<evidence type="ECO:0000256" key="5">
    <source>
        <dbReference type="ARBA" id="ARBA00023136"/>
    </source>
</evidence>
<dbReference type="PROSITE" id="PS00216">
    <property type="entry name" value="SUGAR_TRANSPORT_1"/>
    <property type="match status" value="1"/>
</dbReference>
<feature type="transmembrane region" description="Helical" evidence="6">
    <location>
        <begin position="310"/>
        <end position="327"/>
    </location>
</feature>
<comment type="caution">
    <text evidence="8">The sequence shown here is derived from an EMBL/GenBank/DDBJ whole genome shotgun (WGS) entry which is preliminary data.</text>
</comment>
<sequence length="681" mass="74140">MEKIKKTNLGMIMAVYLSGIFMGAIDTGIVTPARTVIQNNLMVDDKTGIWMITIYTLAYAASIPIMGKMADKYGRKYIYLTSIFLFGLGSLICGLSQDIGNFSVLLAGRVIQALGGGGIVPVATAEFGTTFPPEKRGMALGLIGGVYGIANIFGASAGSAIMDIFGKNNWQFIFYINLPITLFILIAGFMFLSNNRLQDVKKTDISGILLLTVMILSLMYGLKNIDFFDFVATVGDLEVYPFLLIFIVLLPIFILVEKKAEDPVMNLGYFTNGRILVTLIISFVVGIVMMGMIFVPQFSENSLKIASGSGGYFVIILGLFAGVGAPLSGRLIDKFGAKAVLTAGFSISILGSLFLILVSTNYPNTINVVVSLLLIGLGMGFTIGAPLNYMMLDNTKKEESTSALATLSLVRSVGTVIGPAIMIGFLAHAGANIQTNVMTLLPKEITAPSLPYAKEISDKMDALKKDPNMKGKLADVELPDLDSMTKVKINMSGNSEYKIPDDLLELMKSSDVTTITENSKTFAQKVFEQMTPKIITQIQSGIQKGIDALSSSLSDMEKALDGIEKGYNAMTAMDVKAKEEYQAKMNNMLKTMDSMKLAKKDMEDTIFKINTMKAAVPGAFKTANEDYLREIDKISEKLESEFQTTLNEGFKQVYLTVSISSFIALIILAFYRRKNGKVEMS</sequence>
<feature type="transmembrane region" description="Helical" evidence="6">
    <location>
        <begin position="339"/>
        <end position="362"/>
    </location>
</feature>